<dbReference type="AlphaFoldDB" id="A0A0C2X6U3"/>
<protein>
    <submittedName>
        <fullName evidence="2">Uncharacterized protein</fullName>
    </submittedName>
</protein>
<feature type="transmembrane region" description="Helical" evidence="1">
    <location>
        <begin position="62"/>
        <end position="82"/>
    </location>
</feature>
<dbReference type="Proteomes" id="UP000054549">
    <property type="component" value="Unassembled WGS sequence"/>
</dbReference>
<feature type="transmembrane region" description="Helical" evidence="1">
    <location>
        <begin position="94"/>
        <end position="115"/>
    </location>
</feature>
<keyword evidence="1" id="KW-0812">Transmembrane</keyword>
<dbReference type="EMBL" id="KN818249">
    <property type="protein sequence ID" value="KIL64463.1"/>
    <property type="molecule type" value="Genomic_DNA"/>
</dbReference>
<evidence type="ECO:0000313" key="3">
    <source>
        <dbReference type="Proteomes" id="UP000054549"/>
    </source>
</evidence>
<feature type="transmembrane region" description="Helical" evidence="1">
    <location>
        <begin position="211"/>
        <end position="232"/>
    </location>
</feature>
<dbReference type="OrthoDB" id="3357408at2759"/>
<proteinExistence type="predicted"/>
<evidence type="ECO:0000256" key="1">
    <source>
        <dbReference type="SAM" id="Phobius"/>
    </source>
</evidence>
<accession>A0A0C2X6U3</accession>
<reference evidence="2 3" key="1">
    <citation type="submission" date="2014-04" db="EMBL/GenBank/DDBJ databases">
        <title>Evolutionary Origins and Diversification of the Mycorrhizal Mutualists.</title>
        <authorList>
            <consortium name="DOE Joint Genome Institute"/>
            <consortium name="Mycorrhizal Genomics Consortium"/>
            <person name="Kohler A."/>
            <person name="Kuo A."/>
            <person name="Nagy L.G."/>
            <person name="Floudas D."/>
            <person name="Copeland A."/>
            <person name="Barry K.W."/>
            <person name="Cichocki N."/>
            <person name="Veneault-Fourrey C."/>
            <person name="LaButti K."/>
            <person name="Lindquist E.A."/>
            <person name="Lipzen A."/>
            <person name="Lundell T."/>
            <person name="Morin E."/>
            <person name="Murat C."/>
            <person name="Riley R."/>
            <person name="Ohm R."/>
            <person name="Sun H."/>
            <person name="Tunlid A."/>
            <person name="Henrissat B."/>
            <person name="Grigoriev I.V."/>
            <person name="Hibbett D.S."/>
            <person name="Martin F."/>
        </authorList>
    </citation>
    <scope>NUCLEOTIDE SEQUENCE [LARGE SCALE GENOMIC DNA]</scope>
    <source>
        <strain evidence="2 3">Koide BX008</strain>
    </source>
</reference>
<feature type="transmembrane region" description="Helical" evidence="1">
    <location>
        <begin position="252"/>
        <end position="276"/>
    </location>
</feature>
<name>A0A0C2X6U3_AMAMK</name>
<gene>
    <name evidence="2" type="ORF">M378DRAFT_163230</name>
</gene>
<dbReference type="InParanoid" id="A0A0C2X6U3"/>
<evidence type="ECO:0000313" key="2">
    <source>
        <dbReference type="EMBL" id="KIL64463.1"/>
    </source>
</evidence>
<dbReference type="HOGENOM" id="CLU_044614_1_1_1"/>
<sequence length="322" mass="35775">MSRLPVLTIEYLVYCITASPSPCSPVIGQIFGAETYKNAKLFPCRPMISLCEVLLVANFVQAILYGLYIASFILCIRWLIFVDEGWQVRSLQKIPWPTLTLVILLFIFSTVDLGTSSWIVLADNCGQEVIIHKLGMIKSVMESASLIITDGVLIYRCWVINRKSWRIAFLPLLLWTATIACAMVLACFVGTHTSNSFPDRLPPLATTIQASLLVCNFATNLYSTCAILYRVLPVAMRSINSARDLYRICQIVAGTGILYAVTSFTLVISIFLQLSYNNNNIMERLCPVLEAVNFSMAGITFNLLLIRAGQLRSGDQLDTDSG</sequence>
<feature type="transmembrane region" description="Helical" evidence="1">
    <location>
        <begin position="167"/>
        <end position="191"/>
    </location>
</feature>
<keyword evidence="3" id="KW-1185">Reference proteome</keyword>
<organism evidence="2 3">
    <name type="scientific">Amanita muscaria (strain Koide BX008)</name>
    <dbReference type="NCBI Taxonomy" id="946122"/>
    <lineage>
        <taxon>Eukaryota</taxon>
        <taxon>Fungi</taxon>
        <taxon>Dikarya</taxon>
        <taxon>Basidiomycota</taxon>
        <taxon>Agaricomycotina</taxon>
        <taxon>Agaricomycetes</taxon>
        <taxon>Agaricomycetidae</taxon>
        <taxon>Agaricales</taxon>
        <taxon>Pluteineae</taxon>
        <taxon>Amanitaceae</taxon>
        <taxon>Amanita</taxon>
    </lineage>
</organism>
<keyword evidence="1" id="KW-0472">Membrane</keyword>
<feature type="transmembrane region" description="Helical" evidence="1">
    <location>
        <begin position="288"/>
        <end position="306"/>
    </location>
</feature>
<keyword evidence="1" id="KW-1133">Transmembrane helix</keyword>